<dbReference type="EMBL" id="CAJVQC010028730">
    <property type="protein sequence ID" value="CAG8740511.1"/>
    <property type="molecule type" value="Genomic_DNA"/>
</dbReference>
<proteinExistence type="predicted"/>
<protein>
    <submittedName>
        <fullName evidence="1">24616_t:CDS:1</fullName>
    </submittedName>
</protein>
<evidence type="ECO:0000313" key="2">
    <source>
        <dbReference type="Proteomes" id="UP000789920"/>
    </source>
</evidence>
<sequence length="76" mass="9449">MAYSRRLWAYSRRLWAYSRILDIFFPGKYLDRKEYTNPFLNLIDKLETVENNDAFYYNPSMEAIMNFVWYMSKSHW</sequence>
<accession>A0ACA9QD99</accession>
<evidence type="ECO:0000313" key="1">
    <source>
        <dbReference type="EMBL" id="CAG8740511.1"/>
    </source>
</evidence>
<organism evidence="1 2">
    <name type="scientific">Racocetra persica</name>
    <dbReference type="NCBI Taxonomy" id="160502"/>
    <lineage>
        <taxon>Eukaryota</taxon>
        <taxon>Fungi</taxon>
        <taxon>Fungi incertae sedis</taxon>
        <taxon>Mucoromycota</taxon>
        <taxon>Glomeromycotina</taxon>
        <taxon>Glomeromycetes</taxon>
        <taxon>Diversisporales</taxon>
        <taxon>Gigasporaceae</taxon>
        <taxon>Racocetra</taxon>
    </lineage>
</organism>
<reference evidence="1" key="1">
    <citation type="submission" date="2021-06" db="EMBL/GenBank/DDBJ databases">
        <authorList>
            <person name="Kallberg Y."/>
            <person name="Tangrot J."/>
            <person name="Rosling A."/>
        </authorList>
    </citation>
    <scope>NUCLEOTIDE SEQUENCE</scope>
    <source>
        <strain evidence="1">MA461A</strain>
    </source>
</reference>
<feature type="non-terminal residue" evidence="1">
    <location>
        <position position="76"/>
    </location>
</feature>
<gene>
    <name evidence="1" type="ORF">RPERSI_LOCUS13102</name>
</gene>
<keyword evidence="2" id="KW-1185">Reference proteome</keyword>
<name>A0ACA9QD99_9GLOM</name>
<comment type="caution">
    <text evidence="1">The sequence shown here is derived from an EMBL/GenBank/DDBJ whole genome shotgun (WGS) entry which is preliminary data.</text>
</comment>
<dbReference type="Proteomes" id="UP000789920">
    <property type="component" value="Unassembled WGS sequence"/>
</dbReference>